<feature type="domain" description="FANCI helical" evidence="6">
    <location>
        <begin position="555"/>
        <end position="689"/>
    </location>
</feature>
<dbReference type="InterPro" id="IPR016024">
    <property type="entry name" value="ARM-type_fold"/>
</dbReference>
<dbReference type="InterPro" id="IPR026171">
    <property type="entry name" value="FANCI"/>
</dbReference>
<evidence type="ECO:0000256" key="1">
    <source>
        <dbReference type="SAM" id="MobiDB-lite"/>
    </source>
</evidence>
<dbReference type="InterPro" id="IPR029314">
    <property type="entry name" value="FANCI_S4"/>
</dbReference>
<evidence type="ECO:0000259" key="5">
    <source>
        <dbReference type="Pfam" id="PF14678"/>
    </source>
</evidence>
<dbReference type="InterPro" id="IPR029315">
    <property type="entry name" value="FANCI_S2"/>
</dbReference>
<dbReference type="GO" id="GO:0006281">
    <property type="term" value="P:DNA repair"/>
    <property type="evidence" value="ECO:0007669"/>
    <property type="project" value="InterPro"/>
</dbReference>
<dbReference type="Pfam" id="PF14678">
    <property type="entry name" value="FANCI_S4"/>
    <property type="match status" value="1"/>
</dbReference>
<dbReference type="SUPFAM" id="SSF48371">
    <property type="entry name" value="ARM repeat"/>
    <property type="match status" value="1"/>
</dbReference>
<dbReference type="Proteomes" id="UP001652628">
    <property type="component" value="Chromosome 2R"/>
</dbReference>
<feature type="compositionally biased region" description="Basic and acidic residues" evidence="1">
    <location>
        <begin position="1407"/>
        <end position="1424"/>
    </location>
</feature>
<dbReference type="PANTHER" id="PTHR21818">
    <property type="entry name" value="BC025462 PROTEIN"/>
    <property type="match status" value="1"/>
</dbReference>
<dbReference type="Pfam" id="PF14677">
    <property type="entry name" value="FANCI_S3"/>
    <property type="match status" value="1"/>
</dbReference>
<dbReference type="PANTHER" id="PTHR21818:SF0">
    <property type="entry name" value="FANCONI ANEMIA GROUP I PROTEIN"/>
    <property type="match status" value="1"/>
</dbReference>
<organism evidence="7 8">
    <name type="scientific">Drosophila suzukii</name>
    <name type="common">Spotted-wing drosophila fruit fly</name>
    <dbReference type="NCBI Taxonomy" id="28584"/>
    <lineage>
        <taxon>Eukaryota</taxon>
        <taxon>Metazoa</taxon>
        <taxon>Ecdysozoa</taxon>
        <taxon>Arthropoda</taxon>
        <taxon>Hexapoda</taxon>
        <taxon>Insecta</taxon>
        <taxon>Pterygota</taxon>
        <taxon>Neoptera</taxon>
        <taxon>Endopterygota</taxon>
        <taxon>Diptera</taxon>
        <taxon>Brachycera</taxon>
        <taxon>Muscomorpha</taxon>
        <taxon>Ephydroidea</taxon>
        <taxon>Drosophilidae</taxon>
        <taxon>Drosophila</taxon>
        <taxon>Sophophora</taxon>
    </lineage>
</organism>
<dbReference type="GO" id="GO:0070182">
    <property type="term" value="F:DNA polymerase binding"/>
    <property type="evidence" value="ECO:0007669"/>
    <property type="project" value="TreeGrafter"/>
</dbReference>
<feature type="domain" description="FANCI solenoid 1" evidence="2">
    <location>
        <begin position="67"/>
        <end position="287"/>
    </location>
</feature>
<dbReference type="InterPro" id="IPR029313">
    <property type="entry name" value="FANCI_S3"/>
</dbReference>
<sequence>MARDSILTWMRSLGEKGRQSELELLIQNTPVEELKNTLKSTMTRSEGITFWNYLLLGFNPDSKDSVAKRFDCVRSFMDGLSSMELSYKQTFDLITRLSQDLVTFPSDQLAWIVEHCMDGMRQGDAKCVGWKDLLPDALSLLLVRPRFLLHGVSMDGTEFRNTTVRSIATMQWPATILTPIADMFKSINLSSGEILTVLNKFSGALQELSPMELPALCFQLFSMCSTASQLIIPLLALEKYFYRNYYKRLFSDMCSNSTNLDSIDSFSDKELREAEETILHHLNYCTMYKLTEKHLAIMLRNFLHMPDVILTPFMLSAIISMTSINRDPESARISHSILLPFLRNVIKNNEEERTLADYSVWYRDTLQRKQVDLQQVFMVLIDQNKDGKDVITPGLVHLVFYLLKSNSPKMHTLAITFLTKFIRKRFIFGQGIIKLISEWMIVYQDQNQFSECLTLLSVADTYTVSECIKTIQTVMEHMQWLSGEQSMRMMNFILPLLKISNRVRDALIDVLCKAMSSSGIQKRRMAIYGFCMILKQLNNSNAIRQTSSATSFCTQHSISGYSMMTQNTLGSRSNPQRNFDMLTLEIIGMLRNCLQQQFDIRSTLYENLQRAVELNAKLVPHVLQVIDWHFRSFFDTPSAEDAGDDLDTVFRIRYDQLVSSSDDQHMEIQLKDNLGKLIQFVANCLAVFERAPSGYDTREMNRLLGFCVDRMVANRLPLEDIAPPATHLKCALALQQLNIIEGIICHLLLRSKPQNGAVSQILPLFNQHCKLMDSLKALGDASKKAHKQLKQSAKNNSTSACNLTLNGVPVKTMCTQPENIWDLAILDKLLHLLLDDIVAFAAPEKTVPFRSNEPLVRYVLSVTAIRVESIRLEPDYKQLAYSKRTFKQLTDITKVIYERCIQQLPELWRDFDIQSAALATQCFVECLRTAHETYSKKFQDFVKSFDMASIKGNRNKEVVYIVQDVLDEYMTEYGSDDSICKDEFIAKIPVGLLESLEILLDHIDYGDRAATDSYTWLLSFCSKNEILNSEMGLVHRMLFIQRQKTHLGPFFDNVARQLGLVLGVQNEAAPSDSVELTLKSISAVTAESCLQHLYTAVQKQLTDVDYFVTKANNLSFKCQVVPEIDQIYWRGNLDAMDRSICTQIIHISRTLLVLTNVCIPLGSSMDGLMKLLIQHYTVMKNLTKHYISSYTSDAGIENIRSTKFELLLRDVGKQLPANVYELITYIEANTLDEEAQQHIKKRKVLAERAKVLRETRLIPKVIMVIEDFNKHIILLSKKLKSQNRLTDYLHLGTMRDFDIKSTDLRAAIERSISDGRNISIEDSNAEDQDPDQDEDEDKDSDVQSTTYPEESEEENVEPVVVEKSGQRRRRALSSETETSQPKRKRGRKADENPEGNIQYDDQEEEHPETTSKLRWSKKDSKDQQQKPSQALESSRATRKSWARTEDASKANQKSDVWPSDEVNTKKKSNALKKKAAEPTEELPKPEEPVEKKKSNPSRRLGIPRSMKK</sequence>
<evidence type="ECO:0000313" key="8">
    <source>
        <dbReference type="RefSeq" id="XP_016941259.3"/>
    </source>
</evidence>
<gene>
    <name evidence="8" type="primary">FANCI</name>
</gene>
<proteinExistence type="predicted"/>
<evidence type="ECO:0000259" key="4">
    <source>
        <dbReference type="Pfam" id="PF14677"/>
    </source>
</evidence>
<evidence type="ECO:0000313" key="7">
    <source>
        <dbReference type="Proteomes" id="UP001652628"/>
    </source>
</evidence>
<keyword evidence="7" id="KW-1185">Reference proteome</keyword>
<dbReference type="Pfam" id="PF14676">
    <property type="entry name" value="FANCI_S2"/>
    <property type="match status" value="1"/>
</dbReference>
<evidence type="ECO:0000259" key="3">
    <source>
        <dbReference type="Pfam" id="PF14676"/>
    </source>
</evidence>
<dbReference type="InterPro" id="IPR029312">
    <property type="entry name" value="FANCI_HD2"/>
</dbReference>
<feature type="domain" description="FANCI solenoid 2" evidence="3">
    <location>
        <begin position="391"/>
        <end position="531"/>
    </location>
</feature>
<feature type="region of interest" description="Disordered" evidence="1">
    <location>
        <begin position="1315"/>
        <end position="1508"/>
    </location>
</feature>
<accession>A0AB39ZR87</accession>
<dbReference type="Pfam" id="PF14675">
    <property type="entry name" value="FANCI_S1"/>
    <property type="match status" value="1"/>
</dbReference>
<feature type="domain" description="FANCI solenoid 4" evidence="5">
    <location>
        <begin position="1050"/>
        <end position="1305"/>
    </location>
</feature>
<dbReference type="Pfam" id="PF14680">
    <property type="entry name" value="FANCI_HD2"/>
    <property type="match status" value="1"/>
</dbReference>
<dbReference type="CDD" id="cd11720">
    <property type="entry name" value="FANCI"/>
    <property type="match status" value="1"/>
</dbReference>
<feature type="compositionally biased region" description="Basic and acidic residues" evidence="1">
    <location>
        <begin position="1474"/>
        <end position="1493"/>
    </location>
</feature>
<reference evidence="8" key="1">
    <citation type="submission" date="2025-08" db="UniProtKB">
        <authorList>
            <consortium name="RefSeq"/>
        </authorList>
    </citation>
    <scope>IDENTIFICATION</scope>
</reference>
<dbReference type="RefSeq" id="XP_016941259.3">
    <property type="nucleotide sequence ID" value="XM_017085770.4"/>
</dbReference>
<feature type="compositionally biased region" description="Acidic residues" evidence="1">
    <location>
        <begin position="1323"/>
        <end position="1339"/>
    </location>
</feature>
<evidence type="ECO:0000259" key="2">
    <source>
        <dbReference type="Pfam" id="PF14675"/>
    </source>
</evidence>
<feature type="domain" description="FANCI solenoid 3" evidence="4">
    <location>
        <begin position="820"/>
        <end position="1039"/>
    </location>
</feature>
<name>A0AB39ZR87_DROSZ</name>
<dbReference type="GeneID" id="108018244"/>
<evidence type="ECO:0000259" key="6">
    <source>
        <dbReference type="Pfam" id="PF14680"/>
    </source>
</evidence>
<dbReference type="InterPro" id="IPR029308">
    <property type="entry name" value="FANCI_S1"/>
</dbReference>
<protein>
    <submittedName>
        <fullName evidence="8">Fanconi anemia group I protein homolog</fullName>
    </submittedName>
</protein>